<evidence type="ECO:0000313" key="8">
    <source>
        <dbReference type="Proteomes" id="UP000663937"/>
    </source>
</evidence>
<dbReference type="SUPFAM" id="SSF88659">
    <property type="entry name" value="Sigma3 and sigma4 domains of RNA polymerase sigma factors"/>
    <property type="match status" value="1"/>
</dbReference>
<dbReference type="InterPro" id="IPR014284">
    <property type="entry name" value="RNA_pol_sigma-70_dom"/>
</dbReference>
<dbReference type="AlphaFoldDB" id="A0A8A4Z9I3"/>
<dbReference type="GO" id="GO:0006352">
    <property type="term" value="P:DNA-templated transcription initiation"/>
    <property type="evidence" value="ECO:0007669"/>
    <property type="project" value="InterPro"/>
</dbReference>
<evidence type="ECO:0000256" key="1">
    <source>
        <dbReference type="ARBA" id="ARBA00010641"/>
    </source>
</evidence>
<dbReference type="PANTHER" id="PTHR43133:SF25">
    <property type="entry name" value="RNA POLYMERASE SIGMA FACTOR RFAY-RELATED"/>
    <property type="match status" value="1"/>
</dbReference>
<evidence type="ECO:0000259" key="6">
    <source>
        <dbReference type="Pfam" id="PF08281"/>
    </source>
</evidence>
<protein>
    <submittedName>
        <fullName evidence="7">RNA polymerase sigma factor</fullName>
    </submittedName>
</protein>
<dbReference type="InterPro" id="IPR039425">
    <property type="entry name" value="RNA_pol_sigma-70-like"/>
</dbReference>
<sequence>MGHSLLGERQCFAPCNGSGSPGHERVETPTRGRGPVISPEERFAVLFNRTHQPLLAYAVRRVADPSDAADIVAETFLVAWRRLDEVPPDEQARAWLFGVARRVLANYYRGERRRFALGERLRTSLREMVVPQPQVRATDVEHAMERLSPDDQELLRLVAWEELARDEIATVLQIPRATVRVRLHRARRRLLAEMQTVESDTPGVGPLKLPAVSGHVIRGRAPAHPATEEAR</sequence>
<feature type="domain" description="RNA polymerase sigma factor 70 region 4 type 2" evidence="6">
    <location>
        <begin position="140"/>
        <end position="190"/>
    </location>
</feature>
<dbReference type="GO" id="GO:0003677">
    <property type="term" value="F:DNA binding"/>
    <property type="evidence" value="ECO:0007669"/>
    <property type="project" value="InterPro"/>
</dbReference>
<evidence type="ECO:0000259" key="5">
    <source>
        <dbReference type="Pfam" id="PF04542"/>
    </source>
</evidence>
<dbReference type="InterPro" id="IPR007627">
    <property type="entry name" value="RNA_pol_sigma70_r2"/>
</dbReference>
<feature type="domain" description="RNA polymerase sigma-70 region 2" evidence="5">
    <location>
        <begin position="46"/>
        <end position="114"/>
    </location>
</feature>
<dbReference type="KEGG" id="psic:J4E96_14365"/>
<dbReference type="InterPro" id="IPR013249">
    <property type="entry name" value="RNA_pol_sigma70_r4_t2"/>
</dbReference>
<evidence type="ECO:0000256" key="4">
    <source>
        <dbReference type="ARBA" id="ARBA00023163"/>
    </source>
</evidence>
<keyword evidence="4" id="KW-0804">Transcription</keyword>
<proteinExistence type="inferred from homology"/>
<keyword evidence="8" id="KW-1185">Reference proteome</keyword>
<reference evidence="7" key="1">
    <citation type="submission" date="2021-03" db="EMBL/GenBank/DDBJ databases">
        <title>Pengzhenrongella sicca gen. nov., sp. nov., a new member of suborder Micrococcineae isolated from High-Arctic tundra soil.</title>
        <authorList>
            <person name="Peng F."/>
        </authorList>
    </citation>
    <scope>NUCLEOTIDE SEQUENCE</scope>
    <source>
        <strain evidence="7">LRZ-2</strain>
    </source>
</reference>
<comment type="similarity">
    <text evidence="1">Belongs to the sigma-70 factor family. ECF subfamily.</text>
</comment>
<keyword evidence="2" id="KW-0805">Transcription regulation</keyword>
<name>A0A8A4Z9I3_9MICO</name>
<dbReference type="SUPFAM" id="SSF88946">
    <property type="entry name" value="Sigma2 domain of RNA polymerase sigma factors"/>
    <property type="match status" value="1"/>
</dbReference>
<dbReference type="Gene3D" id="1.10.10.10">
    <property type="entry name" value="Winged helix-like DNA-binding domain superfamily/Winged helix DNA-binding domain"/>
    <property type="match status" value="1"/>
</dbReference>
<keyword evidence="3" id="KW-0731">Sigma factor</keyword>
<dbReference type="GO" id="GO:0016987">
    <property type="term" value="F:sigma factor activity"/>
    <property type="evidence" value="ECO:0007669"/>
    <property type="project" value="UniProtKB-KW"/>
</dbReference>
<dbReference type="InterPro" id="IPR036388">
    <property type="entry name" value="WH-like_DNA-bd_sf"/>
</dbReference>
<dbReference type="InterPro" id="IPR013325">
    <property type="entry name" value="RNA_pol_sigma_r2"/>
</dbReference>
<dbReference type="Pfam" id="PF04542">
    <property type="entry name" value="Sigma70_r2"/>
    <property type="match status" value="1"/>
</dbReference>
<dbReference type="Proteomes" id="UP000663937">
    <property type="component" value="Chromosome"/>
</dbReference>
<evidence type="ECO:0000313" key="7">
    <source>
        <dbReference type="EMBL" id="QTE28542.1"/>
    </source>
</evidence>
<gene>
    <name evidence="7" type="ORF">J4E96_14365</name>
</gene>
<dbReference type="Pfam" id="PF08281">
    <property type="entry name" value="Sigma70_r4_2"/>
    <property type="match status" value="1"/>
</dbReference>
<accession>A0A8A4Z9I3</accession>
<dbReference type="NCBIfam" id="TIGR02937">
    <property type="entry name" value="sigma70-ECF"/>
    <property type="match status" value="1"/>
</dbReference>
<dbReference type="InterPro" id="IPR013324">
    <property type="entry name" value="RNA_pol_sigma_r3/r4-like"/>
</dbReference>
<organism evidence="7 8">
    <name type="scientific">Pengzhenrongella sicca</name>
    <dbReference type="NCBI Taxonomy" id="2819238"/>
    <lineage>
        <taxon>Bacteria</taxon>
        <taxon>Bacillati</taxon>
        <taxon>Actinomycetota</taxon>
        <taxon>Actinomycetes</taxon>
        <taxon>Micrococcales</taxon>
        <taxon>Pengzhenrongella</taxon>
    </lineage>
</organism>
<dbReference type="PANTHER" id="PTHR43133">
    <property type="entry name" value="RNA POLYMERASE ECF-TYPE SIGMA FACTO"/>
    <property type="match status" value="1"/>
</dbReference>
<dbReference type="EMBL" id="CP071868">
    <property type="protein sequence ID" value="QTE28542.1"/>
    <property type="molecule type" value="Genomic_DNA"/>
</dbReference>
<evidence type="ECO:0000256" key="2">
    <source>
        <dbReference type="ARBA" id="ARBA00023015"/>
    </source>
</evidence>
<dbReference type="Gene3D" id="1.10.1740.10">
    <property type="match status" value="1"/>
</dbReference>
<evidence type="ECO:0000256" key="3">
    <source>
        <dbReference type="ARBA" id="ARBA00023082"/>
    </source>
</evidence>